<feature type="compositionally biased region" description="Basic and acidic residues" evidence="1">
    <location>
        <begin position="1"/>
        <end position="14"/>
    </location>
</feature>
<feature type="transmembrane region" description="Helical" evidence="2">
    <location>
        <begin position="103"/>
        <end position="120"/>
    </location>
</feature>
<comment type="caution">
    <text evidence="3">The sequence shown here is derived from an EMBL/GenBank/DDBJ whole genome shotgun (WGS) entry which is preliminary data.</text>
</comment>
<gene>
    <name evidence="3" type="ORF">JL111_11590</name>
</gene>
<keyword evidence="2" id="KW-0812">Transmembrane</keyword>
<feature type="transmembrane region" description="Helical" evidence="2">
    <location>
        <begin position="73"/>
        <end position="96"/>
    </location>
</feature>
<feature type="transmembrane region" description="Helical" evidence="2">
    <location>
        <begin position="326"/>
        <end position="346"/>
    </location>
</feature>
<dbReference type="PIRSF" id="PIRSF026166">
    <property type="entry name" value="UCP026166"/>
    <property type="match status" value="1"/>
</dbReference>
<proteinExistence type="predicted"/>
<evidence type="ECO:0000313" key="4">
    <source>
        <dbReference type="Proteomes" id="UP000644749"/>
    </source>
</evidence>
<feature type="transmembrane region" description="Helical" evidence="2">
    <location>
        <begin position="126"/>
        <end position="146"/>
    </location>
</feature>
<dbReference type="Gene3D" id="1.20.1530.20">
    <property type="match status" value="1"/>
</dbReference>
<reference evidence="3 4" key="1">
    <citation type="submission" date="2021-01" db="EMBL/GenBank/DDBJ databases">
        <title>011410 draft genome.</title>
        <authorList>
            <person name="Lang L."/>
        </authorList>
    </citation>
    <scope>NUCLEOTIDE SEQUENCE [LARGE SCALE GENOMIC DNA]</scope>
    <source>
        <strain evidence="3 4">KCTC 42845</strain>
    </source>
</reference>
<dbReference type="Proteomes" id="UP000644749">
    <property type="component" value="Unassembled WGS sequence"/>
</dbReference>
<feature type="transmembrane region" description="Helical" evidence="2">
    <location>
        <begin position="206"/>
        <end position="225"/>
    </location>
</feature>
<feature type="transmembrane region" description="Helical" evidence="2">
    <location>
        <begin position="158"/>
        <end position="186"/>
    </location>
</feature>
<dbReference type="Pfam" id="PF13593">
    <property type="entry name" value="SBF_like"/>
    <property type="match status" value="1"/>
</dbReference>
<keyword evidence="2" id="KW-0472">Membrane</keyword>
<name>A0ABS1S5Z0_9RHOB</name>
<feature type="transmembrane region" description="Helical" evidence="2">
    <location>
        <begin position="44"/>
        <end position="67"/>
    </location>
</feature>
<evidence type="ECO:0000256" key="1">
    <source>
        <dbReference type="SAM" id="MobiDB-lite"/>
    </source>
</evidence>
<feature type="transmembrane region" description="Helical" evidence="2">
    <location>
        <begin position="298"/>
        <end position="320"/>
    </location>
</feature>
<feature type="region of interest" description="Disordered" evidence="1">
    <location>
        <begin position="1"/>
        <end position="21"/>
    </location>
</feature>
<evidence type="ECO:0000256" key="2">
    <source>
        <dbReference type="SAM" id="Phobius"/>
    </source>
</evidence>
<accession>A0ABS1S5Z0</accession>
<feature type="transmembrane region" description="Helical" evidence="2">
    <location>
        <begin position="237"/>
        <end position="259"/>
    </location>
</feature>
<feature type="transmembrane region" description="Helical" evidence="2">
    <location>
        <begin position="265"/>
        <end position="286"/>
    </location>
</feature>
<dbReference type="EMBL" id="JAESHT010000009">
    <property type="protein sequence ID" value="MBL3674128.1"/>
    <property type="molecule type" value="Genomic_DNA"/>
</dbReference>
<evidence type="ECO:0000313" key="3">
    <source>
        <dbReference type="EMBL" id="MBL3674128.1"/>
    </source>
</evidence>
<keyword evidence="4" id="KW-1185">Reference proteome</keyword>
<dbReference type="PANTHER" id="PTHR18640">
    <property type="entry name" value="SOLUTE CARRIER FAMILY 10 MEMBER 7"/>
    <property type="match status" value="1"/>
</dbReference>
<dbReference type="PANTHER" id="PTHR18640:SF5">
    <property type="entry name" value="SODIUM_BILE ACID COTRANSPORTER 7"/>
    <property type="match status" value="1"/>
</dbReference>
<dbReference type="InterPro" id="IPR038770">
    <property type="entry name" value="Na+/solute_symporter_sf"/>
</dbReference>
<organism evidence="3 4">
    <name type="scientific">Paracoccus aerius</name>
    <dbReference type="NCBI Taxonomy" id="1915382"/>
    <lineage>
        <taxon>Bacteria</taxon>
        <taxon>Pseudomonadati</taxon>
        <taxon>Pseudomonadota</taxon>
        <taxon>Alphaproteobacteria</taxon>
        <taxon>Rhodobacterales</taxon>
        <taxon>Paracoccaceae</taxon>
        <taxon>Paracoccus</taxon>
    </lineage>
</organism>
<protein>
    <submittedName>
        <fullName evidence="3">Bile acid:sodium symporter</fullName>
    </submittedName>
</protein>
<dbReference type="InterPro" id="IPR016833">
    <property type="entry name" value="Put_Na-Bile_cotransptr"/>
</dbReference>
<sequence>MSNGRPLDRRRGDCRSSGNASSVGYPMSLRRAEAVLARFGFDRYMLLLILTVVLASVLPARGGAAVALSHLTYWVIALLFFLYGAKLTTATIVAGLANWRLQLTVLALTFVLFPILALGLKPLSMIWLPTAIGVGFLYIGCMPSTVQSSIAFTAVSHGNVAGAVCAASISNLIGVVLSPLLFAVLIPQGTGYGIESSAIWKILQQILLPFALGQLCRPLLAGLLARHRTATLVVDRGSILLIVYSAFSAGVVNGIWQVISAGSLAILVGLCAVLLAAVMGTALLAARSTGMGHADLMAVLYCGSTKSLATGLPMAGILFAGQDISLVILPLMIFHLLQLGVCAIISQRMAGRADLRPA</sequence>
<keyword evidence="2" id="KW-1133">Transmembrane helix</keyword>